<evidence type="ECO:0000313" key="1">
    <source>
        <dbReference type="EMBL" id="KAJ8890713.1"/>
    </source>
</evidence>
<comment type="caution">
    <text evidence="1">The sequence shown here is derived from an EMBL/GenBank/DDBJ whole genome shotgun (WGS) entry which is preliminary data.</text>
</comment>
<sequence length="265" mass="29828">MYQRGVLIMCIVEHTVSVLPYVEKYVQDVKPNKKSPTCNSFKISFAADLEPFPTIFQSELFLVPFVYGSLFSIMQTVMSRFVTPEVIGSTVYVATLDLQMKANILPANKIEIGSQLTLCVLEFRQDCCNAMIVLCQKLLEQSPLKFKLTKGISCCDPAVAKQPAIRNALCDSDVFTEAVKSLQTMGKLDHFWMQNILLSFLDIQELPKFLKMIYIISHGNAALERGFSINKELVENLHGGIESVVVTKKRIHSARNAHARYVEVL</sequence>
<reference evidence="1 2" key="1">
    <citation type="submission" date="2023-02" db="EMBL/GenBank/DDBJ databases">
        <title>LHISI_Scaffold_Assembly.</title>
        <authorList>
            <person name="Stuart O.P."/>
            <person name="Cleave R."/>
            <person name="Magrath M.J.L."/>
            <person name="Mikheyev A.S."/>
        </authorList>
    </citation>
    <scope>NUCLEOTIDE SEQUENCE [LARGE SCALE GENOMIC DNA]</scope>
    <source>
        <strain evidence="1">Daus_M_001</strain>
        <tissue evidence="1">Leg muscle</tissue>
    </source>
</reference>
<proteinExistence type="predicted"/>
<organism evidence="1 2">
    <name type="scientific">Dryococelus australis</name>
    <dbReference type="NCBI Taxonomy" id="614101"/>
    <lineage>
        <taxon>Eukaryota</taxon>
        <taxon>Metazoa</taxon>
        <taxon>Ecdysozoa</taxon>
        <taxon>Arthropoda</taxon>
        <taxon>Hexapoda</taxon>
        <taxon>Insecta</taxon>
        <taxon>Pterygota</taxon>
        <taxon>Neoptera</taxon>
        <taxon>Polyneoptera</taxon>
        <taxon>Phasmatodea</taxon>
        <taxon>Verophasmatodea</taxon>
        <taxon>Anareolatae</taxon>
        <taxon>Phasmatidae</taxon>
        <taxon>Eurycanthinae</taxon>
        <taxon>Dryococelus</taxon>
    </lineage>
</organism>
<name>A0ABQ9I266_9NEOP</name>
<gene>
    <name evidence="1" type="ORF">PR048_010222</name>
</gene>
<protein>
    <submittedName>
        <fullName evidence="1">Uncharacterized protein</fullName>
    </submittedName>
</protein>
<dbReference type="EMBL" id="JARBHB010000003">
    <property type="protein sequence ID" value="KAJ8890713.1"/>
    <property type="molecule type" value="Genomic_DNA"/>
</dbReference>
<dbReference type="Proteomes" id="UP001159363">
    <property type="component" value="Chromosome 3"/>
</dbReference>
<accession>A0ABQ9I266</accession>
<evidence type="ECO:0000313" key="2">
    <source>
        <dbReference type="Proteomes" id="UP001159363"/>
    </source>
</evidence>
<keyword evidence="2" id="KW-1185">Reference proteome</keyword>